<feature type="transmembrane region" description="Helical" evidence="1">
    <location>
        <begin position="73"/>
        <end position="92"/>
    </location>
</feature>
<comment type="caution">
    <text evidence="2">The sequence shown here is derived from an EMBL/GenBank/DDBJ whole genome shotgun (WGS) entry which is preliminary data.</text>
</comment>
<keyword evidence="1" id="KW-0812">Transmembrane</keyword>
<name>A0A418WAN7_9PROT</name>
<accession>A0A418WAN7</accession>
<keyword evidence="3" id="KW-1185">Reference proteome</keyword>
<keyword evidence="1" id="KW-0472">Membrane</keyword>
<dbReference type="EMBL" id="QYUK01000011">
    <property type="protein sequence ID" value="RJF87026.1"/>
    <property type="molecule type" value="Genomic_DNA"/>
</dbReference>
<dbReference type="Proteomes" id="UP000284605">
    <property type="component" value="Unassembled WGS sequence"/>
</dbReference>
<gene>
    <name evidence="2" type="ORF">D3874_08325</name>
</gene>
<evidence type="ECO:0000313" key="3">
    <source>
        <dbReference type="Proteomes" id="UP000284605"/>
    </source>
</evidence>
<organism evidence="2 3">
    <name type="scientific">Oleomonas cavernae</name>
    <dbReference type="NCBI Taxonomy" id="2320859"/>
    <lineage>
        <taxon>Bacteria</taxon>
        <taxon>Pseudomonadati</taxon>
        <taxon>Pseudomonadota</taxon>
        <taxon>Alphaproteobacteria</taxon>
        <taxon>Acetobacterales</taxon>
        <taxon>Acetobacteraceae</taxon>
        <taxon>Oleomonas</taxon>
    </lineage>
</organism>
<feature type="transmembrane region" description="Helical" evidence="1">
    <location>
        <begin position="12"/>
        <end position="34"/>
    </location>
</feature>
<keyword evidence="1" id="KW-1133">Transmembrane helix</keyword>
<sequence length="308" mass="33445">MWSLGATLRRLLGWSFAGLLGLLAGSVLVFAAVIYGFAGLGFVVLLLIAAVGALAGLILAWWPTRRPVDRRMLRLPLALLAALLAVWAMHLAPLGEVLAQRAALAAWGSDSPRVRLQALGPRNEYAAFFIFALERSAQTKAQVKTLLQPAQNLGIDWRFTADPADPDALARLRSQLIDLDVALSAVPDKLPGLYLAETQAIATRAVELKLSASFGQTMAATLVARQRDYTAVYVAFAQLMRRAAEQLRAVVDAVATAKVTRGADGQLVYGDEATRAKVEPLIAALDQTRTQIAKLVDKAREVEQYYRW</sequence>
<reference evidence="2 3" key="1">
    <citation type="submission" date="2018-09" db="EMBL/GenBank/DDBJ databases">
        <authorList>
            <person name="Zhu H."/>
        </authorList>
    </citation>
    <scope>NUCLEOTIDE SEQUENCE [LARGE SCALE GENOMIC DNA]</scope>
    <source>
        <strain evidence="2 3">K1W22B-8</strain>
    </source>
</reference>
<dbReference type="AlphaFoldDB" id="A0A418WAN7"/>
<evidence type="ECO:0000256" key="1">
    <source>
        <dbReference type="SAM" id="Phobius"/>
    </source>
</evidence>
<proteinExistence type="predicted"/>
<protein>
    <submittedName>
        <fullName evidence="2">Uncharacterized protein</fullName>
    </submittedName>
</protein>
<evidence type="ECO:0000313" key="2">
    <source>
        <dbReference type="EMBL" id="RJF87026.1"/>
    </source>
</evidence>
<feature type="transmembrane region" description="Helical" evidence="1">
    <location>
        <begin position="40"/>
        <end position="61"/>
    </location>
</feature>